<sequence>MPVFGQFPARNFLACPPHGLKKLHGLSCPLSSTETQTKSAFSTIRRFFYCSFCSFLCMKECNLSVTNVFTFMMILAEGVFSGQWATQWIYLLRHSEHDIGFTSLLSGVVEVAIAFPASFFADKWGKPQMLWIASLVGLISLAINAVAVIFTSIELTYASVAAWAVFTAIHTPSIEALFSDTISARFPGQDSSKHFSRWWALSNIASAIGTVVPVPLFLMLGDAWELPVLRITLGIGFALALPPILCLLFFRRPSPPQPLDEEEICPPPSGSTVESQATSLATTPSASTTIVIPEISSPAPAALTPASQTRLVHSPESPESEIELHIHTDEPPVSGAPEEEQQTEGIEEGDEEATEPGSPTLRHRTPAQQLAEEIAEPPAPVTSGGDSTVVVHTESQAGKEDEAPTEGTPPAAPESEAPKYSLCVPFSLAAAELAMAMSTGICGPYFSVYMSEDLLMGPVAVALVYCGGSVGATLLSLVTPLLARRLGRAATVLLLQLAGVGFQLLATLSKGYLGGSWILFSLAFALRYVFFNATGALTNSLLMDSVPPQQKTRWSILQNIDSLTWAASSELGAVMLGSLTYEQLFLICTGLLFVANLPWIFVIISTRSPACPVASKEVTVQEEEEAAEEEVAPADESLFDGALASVDAFSAKGLVPVDVAHHPAADRPPEKRIVLYRAPVASLIVFSPMTLTLVQPSSPIAAAMEASSGSGSESTEEESDPEQADRKGPTTPHLSPPAHRGGHRHHSRSFSFSLEFFLDKSSFSGFHCSLNELQLSRERFMWLQAHICL</sequence>
<feature type="region of interest" description="Disordered" evidence="1">
    <location>
        <begin position="702"/>
        <end position="746"/>
    </location>
</feature>
<dbReference type="Gene3D" id="1.20.1250.20">
    <property type="entry name" value="MFS general substrate transporter like domains"/>
    <property type="match status" value="2"/>
</dbReference>
<proteinExistence type="predicted"/>
<feature type="transmembrane region" description="Helical" evidence="2">
    <location>
        <begin position="101"/>
        <end position="121"/>
    </location>
</feature>
<reference evidence="3" key="1">
    <citation type="journal article" date="2022" name="bioRxiv">
        <title>Genomics of Preaxostyla Flagellates Illuminates Evolutionary Transitions and the Path Towards Mitochondrial Loss.</title>
        <authorList>
            <person name="Novak L.V.F."/>
            <person name="Treitli S.C."/>
            <person name="Pyrih J."/>
            <person name="Halakuc P."/>
            <person name="Pipaliya S.V."/>
            <person name="Vacek V."/>
            <person name="Brzon O."/>
            <person name="Soukal P."/>
            <person name="Eme L."/>
            <person name="Dacks J.B."/>
            <person name="Karnkowska A."/>
            <person name="Elias M."/>
            <person name="Hampl V."/>
        </authorList>
    </citation>
    <scope>NUCLEOTIDE SEQUENCE</scope>
    <source>
        <strain evidence="3">RCP-MX</strain>
    </source>
</reference>
<protein>
    <submittedName>
        <fullName evidence="3">Uncharacterized protein</fullName>
    </submittedName>
</protein>
<evidence type="ECO:0000256" key="1">
    <source>
        <dbReference type="SAM" id="MobiDB-lite"/>
    </source>
</evidence>
<dbReference type="Proteomes" id="UP001141327">
    <property type="component" value="Unassembled WGS sequence"/>
</dbReference>
<dbReference type="PANTHER" id="PTHR23525">
    <property type="entry name" value="TRANSPORTER, PUTATIVE-RELATED"/>
    <property type="match status" value="1"/>
</dbReference>
<feature type="transmembrane region" description="Helical" evidence="2">
    <location>
        <begin position="68"/>
        <end position="89"/>
    </location>
</feature>
<dbReference type="SUPFAM" id="SSF103473">
    <property type="entry name" value="MFS general substrate transporter"/>
    <property type="match status" value="1"/>
</dbReference>
<feature type="compositionally biased region" description="Acidic residues" evidence="1">
    <location>
        <begin position="337"/>
        <end position="354"/>
    </location>
</feature>
<feature type="transmembrane region" description="Helical" evidence="2">
    <location>
        <begin position="198"/>
        <end position="219"/>
    </location>
</feature>
<feature type="compositionally biased region" description="Low complexity" evidence="1">
    <location>
        <begin position="298"/>
        <end position="307"/>
    </location>
</feature>
<feature type="region of interest" description="Disordered" evidence="1">
    <location>
        <begin position="298"/>
        <end position="367"/>
    </location>
</feature>
<feature type="transmembrane region" description="Helical" evidence="2">
    <location>
        <begin position="512"/>
        <end position="530"/>
    </location>
</feature>
<feature type="compositionally biased region" description="Low complexity" evidence="1">
    <location>
        <begin position="405"/>
        <end position="415"/>
    </location>
</feature>
<feature type="transmembrane region" description="Helical" evidence="2">
    <location>
        <begin position="422"/>
        <end position="447"/>
    </location>
</feature>
<evidence type="ECO:0000313" key="4">
    <source>
        <dbReference type="Proteomes" id="UP001141327"/>
    </source>
</evidence>
<feature type="transmembrane region" description="Helical" evidence="2">
    <location>
        <begin position="489"/>
        <end position="506"/>
    </location>
</feature>
<feature type="transmembrane region" description="Helical" evidence="2">
    <location>
        <begin position="459"/>
        <end position="482"/>
    </location>
</feature>
<evidence type="ECO:0000256" key="2">
    <source>
        <dbReference type="SAM" id="Phobius"/>
    </source>
</evidence>
<keyword evidence="2" id="KW-0472">Membrane</keyword>
<keyword evidence="2" id="KW-1133">Transmembrane helix</keyword>
<comment type="caution">
    <text evidence="3">The sequence shown here is derived from an EMBL/GenBank/DDBJ whole genome shotgun (WGS) entry which is preliminary data.</text>
</comment>
<evidence type="ECO:0000313" key="3">
    <source>
        <dbReference type="EMBL" id="KAJ4460376.1"/>
    </source>
</evidence>
<dbReference type="EMBL" id="JAPMOS010000013">
    <property type="protein sequence ID" value="KAJ4460376.1"/>
    <property type="molecule type" value="Genomic_DNA"/>
</dbReference>
<keyword evidence="2" id="KW-0812">Transmembrane</keyword>
<dbReference type="Pfam" id="PF07690">
    <property type="entry name" value="MFS_1"/>
    <property type="match status" value="1"/>
</dbReference>
<feature type="region of interest" description="Disordered" evidence="1">
    <location>
        <begin position="258"/>
        <end position="285"/>
    </location>
</feature>
<dbReference type="CDD" id="cd06174">
    <property type="entry name" value="MFS"/>
    <property type="match status" value="1"/>
</dbReference>
<organism evidence="3 4">
    <name type="scientific">Paratrimastix pyriformis</name>
    <dbReference type="NCBI Taxonomy" id="342808"/>
    <lineage>
        <taxon>Eukaryota</taxon>
        <taxon>Metamonada</taxon>
        <taxon>Preaxostyla</taxon>
        <taxon>Paratrimastigidae</taxon>
        <taxon>Paratrimastix</taxon>
    </lineage>
</organism>
<feature type="transmembrane region" description="Helical" evidence="2">
    <location>
        <begin position="584"/>
        <end position="604"/>
    </location>
</feature>
<accession>A0ABQ8UMH3</accession>
<feature type="compositionally biased region" description="Low complexity" evidence="1">
    <location>
        <begin position="702"/>
        <end position="713"/>
    </location>
</feature>
<feature type="transmembrane region" description="Helical" evidence="2">
    <location>
        <begin position="156"/>
        <end position="178"/>
    </location>
</feature>
<dbReference type="PANTHER" id="PTHR23525:SF1">
    <property type="entry name" value="NODULIN-LIKE DOMAIN-CONTAINING PROTEIN"/>
    <property type="match status" value="1"/>
</dbReference>
<feature type="transmembrane region" description="Helical" evidence="2">
    <location>
        <begin position="231"/>
        <end position="250"/>
    </location>
</feature>
<feature type="region of interest" description="Disordered" evidence="1">
    <location>
        <begin position="393"/>
        <end position="417"/>
    </location>
</feature>
<keyword evidence="4" id="KW-1185">Reference proteome</keyword>
<name>A0ABQ8UMH3_9EUKA</name>
<dbReference type="InterPro" id="IPR036259">
    <property type="entry name" value="MFS_trans_sf"/>
</dbReference>
<dbReference type="InterPro" id="IPR011701">
    <property type="entry name" value="MFS"/>
</dbReference>
<gene>
    <name evidence="3" type="ORF">PAPYR_3394</name>
</gene>
<feature type="transmembrane region" description="Helical" evidence="2">
    <location>
        <begin position="130"/>
        <end position="150"/>
    </location>
</feature>